<dbReference type="EMBL" id="JACHIV010000001">
    <property type="protein sequence ID" value="MBB5071047.1"/>
    <property type="molecule type" value="Genomic_DNA"/>
</dbReference>
<dbReference type="RefSeq" id="WP_343071511.1">
    <property type="nucleotide sequence ID" value="NZ_JACHIV010000001.1"/>
</dbReference>
<dbReference type="AlphaFoldDB" id="A0A840NS54"/>
<feature type="compositionally biased region" description="Low complexity" evidence="1">
    <location>
        <begin position="32"/>
        <end position="43"/>
    </location>
</feature>
<dbReference type="PROSITE" id="PS51257">
    <property type="entry name" value="PROKAR_LIPOPROTEIN"/>
    <property type="match status" value="1"/>
</dbReference>
<keyword evidence="4" id="KW-1185">Reference proteome</keyword>
<protein>
    <submittedName>
        <fullName evidence="3">Uncharacterized protein (DUF305 family)</fullName>
    </submittedName>
</protein>
<feature type="domain" description="DUF305" evidence="2">
    <location>
        <begin position="74"/>
        <end position="227"/>
    </location>
</feature>
<dbReference type="InterPro" id="IPR012347">
    <property type="entry name" value="Ferritin-like"/>
</dbReference>
<evidence type="ECO:0000313" key="4">
    <source>
        <dbReference type="Proteomes" id="UP000580474"/>
    </source>
</evidence>
<dbReference type="InterPro" id="IPR005183">
    <property type="entry name" value="DUF305_CopM-like"/>
</dbReference>
<comment type="caution">
    <text evidence="3">The sequence shown here is derived from an EMBL/GenBank/DDBJ whole genome shotgun (WGS) entry which is preliminary data.</text>
</comment>
<dbReference type="PANTHER" id="PTHR36933">
    <property type="entry name" value="SLL0788 PROTEIN"/>
    <property type="match status" value="1"/>
</dbReference>
<dbReference type="Gene3D" id="1.20.1260.10">
    <property type="match status" value="1"/>
</dbReference>
<evidence type="ECO:0000259" key="2">
    <source>
        <dbReference type="Pfam" id="PF03713"/>
    </source>
</evidence>
<sequence>MFGRVAAGRAGWGAVGCCVAALLVAAGCTGEPGAAPEEPAGAPVVLPGKPGDEPSVVPSLDRDRLASAEPVQAEADYVRMMIVHHEQAVLMTDLAETRAANPSVRSLAARIGAAQPAEIGAMRGWLATHDLPENAQGSGHEGHSGHGHSGHGAEMPGMATPEQLAALEASGGAEFDRLFLRLMTAHHEGAVAMATDVLATGRDERLHEMAQDVLVTQTDEIATMRGLAG</sequence>
<gene>
    <name evidence="3" type="ORF">BJ969_004135</name>
</gene>
<dbReference type="Pfam" id="PF03713">
    <property type="entry name" value="DUF305"/>
    <property type="match status" value="1"/>
</dbReference>
<dbReference type="PANTHER" id="PTHR36933:SF1">
    <property type="entry name" value="SLL0788 PROTEIN"/>
    <property type="match status" value="1"/>
</dbReference>
<dbReference type="Proteomes" id="UP000580474">
    <property type="component" value="Unassembled WGS sequence"/>
</dbReference>
<feature type="region of interest" description="Disordered" evidence="1">
    <location>
        <begin position="131"/>
        <end position="157"/>
    </location>
</feature>
<reference evidence="3 4" key="1">
    <citation type="submission" date="2020-08" db="EMBL/GenBank/DDBJ databases">
        <title>Sequencing the genomes of 1000 actinobacteria strains.</title>
        <authorList>
            <person name="Klenk H.-P."/>
        </authorList>
    </citation>
    <scope>NUCLEOTIDE SEQUENCE [LARGE SCALE GENOMIC DNA]</scope>
    <source>
        <strain evidence="3 4">DSM 45582</strain>
    </source>
</reference>
<organism evidence="3 4">
    <name type="scientific">Saccharopolyspora gloriosae</name>
    <dbReference type="NCBI Taxonomy" id="455344"/>
    <lineage>
        <taxon>Bacteria</taxon>
        <taxon>Bacillati</taxon>
        <taxon>Actinomycetota</taxon>
        <taxon>Actinomycetes</taxon>
        <taxon>Pseudonocardiales</taxon>
        <taxon>Pseudonocardiaceae</taxon>
        <taxon>Saccharopolyspora</taxon>
    </lineage>
</organism>
<evidence type="ECO:0000313" key="3">
    <source>
        <dbReference type="EMBL" id="MBB5071047.1"/>
    </source>
</evidence>
<proteinExistence type="predicted"/>
<name>A0A840NS54_9PSEU</name>
<accession>A0A840NS54</accession>
<evidence type="ECO:0000256" key="1">
    <source>
        <dbReference type="SAM" id="MobiDB-lite"/>
    </source>
</evidence>
<feature type="region of interest" description="Disordered" evidence="1">
    <location>
        <begin position="32"/>
        <end position="65"/>
    </location>
</feature>